<dbReference type="GeneID" id="87862468"/>
<evidence type="ECO:0000313" key="1">
    <source>
        <dbReference type="EMBL" id="KAK3334263.1"/>
    </source>
</evidence>
<dbReference type="RefSeq" id="XP_062676429.1">
    <property type="nucleotide sequence ID" value="XM_062825314.1"/>
</dbReference>
<keyword evidence="2" id="KW-1185">Reference proteome</keyword>
<reference evidence="1" key="1">
    <citation type="journal article" date="2023" name="Mol. Phylogenet. Evol.">
        <title>Genome-scale phylogeny and comparative genomics of the fungal order Sordariales.</title>
        <authorList>
            <person name="Hensen N."/>
            <person name="Bonometti L."/>
            <person name="Westerberg I."/>
            <person name="Brannstrom I.O."/>
            <person name="Guillou S."/>
            <person name="Cros-Aarteil S."/>
            <person name="Calhoun S."/>
            <person name="Haridas S."/>
            <person name="Kuo A."/>
            <person name="Mondo S."/>
            <person name="Pangilinan J."/>
            <person name="Riley R."/>
            <person name="LaButti K."/>
            <person name="Andreopoulos B."/>
            <person name="Lipzen A."/>
            <person name="Chen C."/>
            <person name="Yan M."/>
            <person name="Daum C."/>
            <person name="Ng V."/>
            <person name="Clum A."/>
            <person name="Steindorff A."/>
            <person name="Ohm R.A."/>
            <person name="Martin F."/>
            <person name="Silar P."/>
            <person name="Natvig D.O."/>
            <person name="Lalanne C."/>
            <person name="Gautier V."/>
            <person name="Ament-Velasquez S.L."/>
            <person name="Kruys A."/>
            <person name="Hutchinson M.I."/>
            <person name="Powell A.J."/>
            <person name="Barry K."/>
            <person name="Miller A.N."/>
            <person name="Grigoriev I.V."/>
            <person name="Debuchy R."/>
            <person name="Gladieux P."/>
            <person name="Hiltunen Thoren M."/>
            <person name="Johannesson H."/>
        </authorList>
    </citation>
    <scope>NUCLEOTIDE SEQUENCE</scope>
    <source>
        <strain evidence="1">CBS 560.94</strain>
    </source>
</reference>
<comment type="caution">
    <text evidence="1">The sequence shown here is derived from an EMBL/GenBank/DDBJ whole genome shotgun (WGS) entry which is preliminary data.</text>
</comment>
<sequence length="49" mass="5804">DSSQPTTRAGREICHYEAEYAGMAEHRLRPTLRLELEVPEARRRYRECV</sequence>
<evidence type="ECO:0000313" key="2">
    <source>
        <dbReference type="Proteomes" id="UP001278500"/>
    </source>
</evidence>
<dbReference type="EMBL" id="JAUEPP010000015">
    <property type="protein sequence ID" value="KAK3334263.1"/>
    <property type="molecule type" value="Genomic_DNA"/>
</dbReference>
<proteinExistence type="predicted"/>
<dbReference type="Proteomes" id="UP001278500">
    <property type="component" value="Unassembled WGS sequence"/>
</dbReference>
<dbReference type="AlphaFoldDB" id="A0AAE0MJS5"/>
<protein>
    <submittedName>
        <fullName evidence="1">Uncharacterized protein</fullName>
    </submittedName>
</protein>
<reference evidence="1" key="2">
    <citation type="submission" date="2023-06" db="EMBL/GenBank/DDBJ databases">
        <authorList>
            <consortium name="Lawrence Berkeley National Laboratory"/>
            <person name="Haridas S."/>
            <person name="Hensen N."/>
            <person name="Bonometti L."/>
            <person name="Westerberg I."/>
            <person name="Brannstrom I.O."/>
            <person name="Guillou S."/>
            <person name="Cros-Aarteil S."/>
            <person name="Calhoun S."/>
            <person name="Kuo A."/>
            <person name="Mondo S."/>
            <person name="Pangilinan J."/>
            <person name="Riley R."/>
            <person name="Labutti K."/>
            <person name="Andreopoulos B."/>
            <person name="Lipzen A."/>
            <person name="Chen C."/>
            <person name="Yanf M."/>
            <person name="Daum C."/>
            <person name="Ng V."/>
            <person name="Clum A."/>
            <person name="Steindorff A."/>
            <person name="Ohm R."/>
            <person name="Martin F."/>
            <person name="Silar P."/>
            <person name="Natvig D."/>
            <person name="Lalanne C."/>
            <person name="Gautier V."/>
            <person name="Ament-Velasquez S.L."/>
            <person name="Kruys A."/>
            <person name="Hutchinson M.I."/>
            <person name="Powell A.J."/>
            <person name="Barry K."/>
            <person name="Miller A.N."/>
            <person name="Grigoriev I.V."/>
            <person name="Debuchy R."/>
            <person name="Gladieux P."/>
            <person name="Thoren M.H."/>
            <person name="Johannesson H."/>
        </authorList>
    </citation>
    <scope>NUCLEOTIDE SEQUENCE</scope>
    <source>
        <strain evidence="1">CBS 560.94</strain>
    </source>
</reference>
<feature type="non-terminal residue" evidence="1">
    <location>
        <position position="1"/>
    </location>
</feature>
<accession>A0AAE0MJS5</accession>
<name>A0AAE0MJS5_9PEZI</name>
<organism evidence="1 2">
    <name type="scientific">Neurospora tetraspora</name>
    <dbReference type="NCBI Taxonomy" id="94610"/>
    <lineage>
        <taxon>Eukaryota</taxon>
        <taxon>Fungi</taxon>
        <taxon>Dikarya</taxon>
        <taxon>Ascomycota</taxon>
        <taxon>Pezizomycotina</taxon>
        <taxon>Sordariomycetes</taxon>
        <taxon>Sordariomycetidae</taxon>
        <taxon>Sordariales</taxon>
        <taxon>Sordariaceae</taxon>
        <taxon>Neurospora</taxon>
    </lineage>
</organism>
<gene>
    <name evidence="1" type="ORF">B0H65DRAFT_437482</name>
</gene>